<evidence type="ECO:0000256" key="2">
    <source>
        <dbReference type="SAM" id="Phobius"/>
    </source>
</evidence>
<name>A0A2I1GR58_9GLOM</name>
<comment type="caution">
    <text evidence="3">The sequence shown here is derived from an EMBL/GenBank/DDBJ whole genome shotgun (WGS) entry which is preliminary data.</text>
</comment>
<keyword evidence="4" id="KW-1185">Reference proteome</keyword>
<protein>
    <submittedName>
        <fullName evidence="3">Uncharacterized protein</fullName>
    </submittedName>
</protein>
<evidence type="ECO:0000313" key="3">
    <source>
        <dbReference type="EMBL" id="PKY49099.1"/>
    </source>
</evidence>
<proteinExistence type="predicted"/>
<sequence length="146" mass="17189">MFTGRLEALWNAYSNSNKFLLEASKNIEKIYGILEELELEGTTKLCMAQCRKIINNKYEKCNHEILVTIEKISYISTLRKWKFLQKIICIMQLKYLLLIFVFTIVLANAEPQDAFKRDAEPIAESQDLYKRDADNHNHDERDVGRR</sequence>
<accession>A0A2I1GR58</accession>
<keyword evidence="2" id="KW-0812">Transmembrane</keyword>
<evidence type="ECO:0000313" key="4">
    <source>
        <dbReference type="Proteomes" id="UP000234323"/>
    </source>
</evidence>
<reference evidence="3 4" key="1">
    <citation type="submission" date="2015-10" db="EMBL/GenBank/DDBJ databases">
        <title>Genome analyses suggest a sexual origin of heterokaryosis in a supposedly ancient asexual fungus.</title>
        <authorList>
            <person name="Ropars J."/>
            <person name="Sedzielewska K."/>
            <person name="Noel J."/>
            <person name="Charron P."/>
            <person name="Farinelli L."/>
            <person name="Marton T."/>
            <person name="Kruger M."/>
            <person name="Pelin A."/>
            <person name="Brachmann A."/>
            <person name="Corradi N."/>
        </authorList>
    </citation>
    <scope>NUCLEOTIDE SEQUENCE [LARGE SCALE GENOMIC DNA]</scope>
    <source>
        <strain evidence="3 4">A4</strain>
    </source>
</reference>
<keyword evidence="2" id="KW-1133">Transmembrane helix</keyword>
<feature type="compositionally biased region" description="Basic and acidic residues" evidence="1">
    <location>
        <begin position="127"/>
        <end position="146"/>
    </location>
</feature>
<gene>
    <name evidence="3" type="ORF">RhiirA4_464929</name>
</gene>
<keyword evidence="2" id="KW-0472">Membrane</keyword>
<organism evidence="3 4">
    <name type="scientific">Rhizophagus irregularis</name>
    <dbReference type="NCBI Taxonomy" id="588596"/>
    <lineage>
        <taxon>Eukaryota</taxon>
        <taxon>Fungi</taxon>
        <taxon>Fungi incertae sedis</taxon>
        <taxon>Mucoromycota</taxon>
        <taxon>Glomeromycotina</taxon>
        <taxon>Glomeromycetes</taxon>
        <taxon>Glomerales</taxon>
        <taxon>Glomeraceae</taxon>
        <taxon>Rhizophagus</taxon>
    </lineage>
</organism>
<feature type="region of interest" description="Disordered" evidence="1">
    <location>
        <begin position="126"/>
        <end position="146"/>
    </location>
</feature>
<dbReference type="Proteomes" id="UP000234323">
    <property type="component" value="Unassembled WGS sequence"/>
</dbReference>
<feature type="transmembrane region" description="Helical" evidence="2">
    <location>
        <begin position="87"/>
        <end position="107"/>
    </location>
</feature>
<dbReference type="AlphaFoldDB" id="A0A2I1GR58"/>
<dbReference type="EMBL" id="LLXI01000703">
    <property type="protein sequence ID" value="PKY49099.1"/>
    <property type="molecule type" value="Genomic_DNA"/>
</dbReference>
<evidence type="ECO:0000256" key="1">
    <source>
        <dbReference type="SAM" id="MobiDB-lite"/>
    </source>
</evidence>